<dbReference type="SUPFAM" id="SSF53167">
    <property type="entry name" value="Purine and uridine phosphorylases"/>
    <property type="match status" value="1"/>
</dbReference>
<feature type="domain" description="Nephrocystin 3-like N-terminal" evidence="3">
    <location>
        <begin position="303"/>
        <end position="477"/>
    </location>
</feature>
<evidence type="ECO:0000313" key="5">
    <source>
        <dbReference type="Proteomes" id="UP000054337"/>
    </source>
</evidence>
<keyword evidence="2" id="KW-0040">ANK repeat</keyword>
<evidence type="ECO:0000259" key="3">
    <source>
        <dbReference type="Pfam" id="PF24883"/>
    </source>
</evidence>
<keyword evidence="1" id="KW-0677">Repeat</keyword>
<feature type="repeat" description="ANK" evidence="2">
    <location>
        <begin position="1054"/>
        <end position="1086"/>
    </location>
</feature>
<dbReference type="PROSITE" id="PS50088">
    <property type="entry name" value="ANK_REPEAT"/>
    <property type="match status" value="5"/>
</dbReference>
<feature type="repeat" description="ANK" evidence="2">
    <location>
        <begin position="1021"/>
        <end position="1048"/>
    </location>
</feature>
<dbReference type="PROSITE" id="PS50297">
    <property type="entry name" value="ANK_REP_REGION"/>
    <property type="match status" value="4"/>
</dbReference>
<dbReference type="PANTHER" id="PTHR10039">
    <property type="entry name" value="AMELOGENIN"/>
    <property type="match status" value="1"/>
</dbReference>
<dbReference type="EMBL" id="KI968691">
    <property type="protein sequence ID" value="EUN32938.1"/>
    <property type="molecule type" value="Genomic_DNA"/>
</dbReference>
<dbReference type="HOGENOM" id="CLU_000288_34_2_1"/>
<organism evidence="4 5">
    <name type="scientific">Bipolaris victoriae (strain FI3)</name>
    <name type="common">Victoria blight of oats agent</name>
    <name type="synonym">Cochliobolus victoriae</name>
    <dbReference type="NCBI Taxonomy" id="930091"/>
    <lineage>
        <taxon>Eukaryota</taxon>
        <taxon>Fungi</taxon>
        <taxon>Dikarya</taxon>
        <taxon>Ascomycota</taxon>
        <taxon>Pezizomycotina</taxon>
        <taxon>Dothideomycetes</taxon>
        <taxon>Pleosporomycetidae</taxon>
        <taxon>Pleosporales</taxon>
        <taxon>Pleosporineae</taxon>
        <taxon>Pleosporaceae</taxon>
        <taxon>Bipolaris</taxon>
    </lineage>
</organism>
<dbReference type="Pfam" id="PF24883">
    <property type="entry name" value="NPHP3_N"/>
    <property type="match status" value="1"/>
</dbReference>
<feature type="repeat" description="ANK" evidence="2">
    <location>
        <begin position="1120"/>
        <end position="1152"/>
    </location>
</feature>
<dbReference type="SUPFAM" id="SSF52540">
    <property type="entry name" value="P-loop containing nucleoside triphosphate hydrolases"/>
    <property type="match status" value="1"/>
</dbReference>
<dbReference type="GO" id="GO:0003824">
    <property type="term" value="F:catalytic activity"/>
    <property type="evidence" value="ECO:0007669"/>
    <property type="project" value="InterPro"/>
</dbReference>
<evidence type="ECO:0000313" key="4">
    <source>
        <dbReference type="EMBL" id="EUN32938.1"/>
    </source>
</evidence>
<feature type="repeat" description="ANK" evidence="2">
    <location>
        <begin position="941"/>
        <end position="973"/>
    </location>
</feature>
<reference evidence="4 5" key="1">
    <citation type="journal article" date="2013" name="PLoS Genet.">
        <title>Comparative genome structure, secondary metabolite, and effector coding capacity across Cochliobolus pathogens.</title>
        <authorList>
            <person name="Condon B.J."/>
            <person name="Leng Y."/>
            <person name="Wu D."/>
            <person name="Bushley K.E."/>
            <person name="Ohm R.A."/>
            <person name="Otillar R."/>
            <person name="Martin J."/>
            <person name="Schackwitz W."/>
            <person name="Grimwood J."/>
            <person name="MohdZainudin N."/>
            <person name="Xue C."/>
            <person name="Wang R."/>
            <person name="Manning V.A."/>
            <person name="Dhillon B."/>
            <person name="Tu Z.J."/>
            <person name="Steffenson B.J."/>
            <person name="Salamov A."/>
            <person name="Sun H."/>
            <person name="Lowry S."/>
            <person name="LaButti K."/>
            <person name="Han J."/>
            <person name="Copeland A."/>
            <person name="Lindquist E."/>
            <person name="Barry K."/>
            <person name="Schmutz J."/>
            <person name="Baker S.E."/>
            <person name="Ciuffetti L.M."/>
            <person name="Grigoriev I.V."/>
            <person name="Zhong S."/>
            <person name="Turgeon B.G."/>
        </authorList>
    </citation>
    <scope>NUCLEOTIDE SEQUENCE [LARGE SCALE GENOMIC DNA]</scope>
    <source>
        <strain evidence="4 5">FI3</strain>
    </source>
</reference>
<dbReference type="PANTHER" id="PTHR10039:SF5">
    <property type="entry name" value="NACHT DOMAIN-CONTAINING PROTEIN"/>
    <property type="match status" value="1"/>
</dbReference>
<dbReference type="Pfam" id="PF12796">
    <property type="entry name" value="Ank_2"/>
    <property type="match status" value="3"/>
</dbReference>
<dbReference type="GO" id="GO:0009116">
    <property type="term" value="P:nucleoside metabolic process"/>
    <property type="evidence" value="ECO:0007669"/>
    <property type="project" value="InterPro"/>
</dbReference>
<evidence type="ECO:0000256" key="2">
    <source>
        <dbReference type="PROSITE-ProRule" id="PRU00023"/>
    </source>
</evidence>
<evidence type="ECO:0000256" key="1">
    <source>
        <dbReference type="ARBA" id="ARBA00022737"/>
    </source>
</evidence>
<dbReference type="InterPro" id="IPR035994">
    <property type="entry name" value="Nucleoside_phosphorylase_sf"/>
</dbReference>
<dbReference type="InterPro" id="IPR056884">
    <property type="entry name" value="NPHP3-like_N"/>
</dbReference>
<dbReference type="PRINTS" id="PR01415">
    <property type="entry name" value="ANKYRIN"/>
</dbReference>
<dbReference type="InterPro" id="IPR036770">
    <property type="entry name" value="Ankyrin_rpt-contain_sf"/>
</dbReference>
<protein>
    <recommendedName>
        <fullName evidence="3">Nephrocystin 3-like N-terminal domain-containing protein</fullName>
    </recommendedName>
</protein>
<dbReference type="Gene3D" id="3.40.50.1580">
    <property type="entry name" value="Nucleoside phosphorylase domain"/>
    <property type="match status" value="1"/>
</dbReference>
<dbReference type="OrthoDB" id="194358at2759"/>
<dbReference type="SMART" id="SM00248">
    <property type="entry name" value="ANK"/>
    <property type="match status" value="8"/>
</dbReference>
<accession>W7ER87</accession>
<dbReference type="Gene3D" id="3.40.50.300">
    <property type="entry name" value="P-loop containing nucleotide triphosphate hydrolases"/>
    <property type="match status" value="1"/>
</dbReference>
<dbReference type="Proteomes" id="UP000054337">
    <property type="component" value="Unassembled WGS sequence"/>
</dbReference>
<dbReference type="AlphaFoldDB" id="W7ER87"/>
<dbReference type="Gene3D" id="1.25.40.20">
    <property type="entry name" value="Ankyrin repeat-containing domain"/>
    <property type="match status" value="1"/>
</dbReference>
<dbReference type="InterPro" id="IPR002110">
    <property type="entry name" value="Ankyrin_rpt"/>
</dbReference>
<proteinExistence type="predicted"/>
<dbReference type="RefSeq" id="XP_014562464.1">
    <property type="nucleotide sequence ID" value="XM_014706978.1"/>
</dbReference>
<feature type="repeat" description="ANK" evidence="2">
    <location>
        <begin position="1087"/>
        <end position="1119"/>
    </location>
</feature>
<keyword evidence="5" id="KW-1185">Reference proteome</keyword>
<dbReference type="GeneID" id="26249525"/>
<dbReference type="InterPro" id="IPR027417">
    <property type="entry name" value="P-loop_NTPase"/>
</dbReference>
<sequence>MPRQPRREEYTVGWVCALPIESAAARSMLDEKYDAPDPEPGEKWDDIYFTGSIAGHNVVIACLPGRTGTNSAATLATRMQAKFQGIRFGLMVGIGGGVPGGQADIRLGDVVVSAPQKTFGGVVQYDMGKTTPTDIIRTGSLDSPPQILLSAAGALESDALIGESKLLSILSKTQHIPSLRRCESSTDVLYDASYNHGNDPTCENCCSDKQVNATHDLQAPLLSLRNVGKSRALVLRCLSSKSGDSLYERTRQPLKEARFHHPQNEDPTRGALSDEQKQQLLKSLEFDQIDERKNTIKRAHTKTCKWLLQSAPYLDWLEVAKRSEHHGFLWIKGKAGAGKSTLMKFALERAPKEVQGSSTLSFFFNARGKAMEKSTTGTYRSLLLQLLTRFPKLQNVFSLLYSSTVDFDENREWSMESLKMLLEEAILMLGKAPVICFIDALDECDEREIRDMIQFFEHIGDLSTERDLPFFTCFSSRHYPHITIRKGLELVLEGQEGHNQDIINYIGTELKIGKSKKAQKIRDDVREKAAGIFMWVVLVVGILNKESDQGRVDRLQQKLHEIPSDLHDLFRDILTRDSNNKEQLVLCIQWVLFAKQPLSPEQLYYAIFSGIDPSAVSAWDPDEVDQDSIKRFILDSSKGLTDITASKNQKIQFIHESVRDFLLKENGLAKIWPEYQHNFLGQSHDKLKLCSWVYIKVVLDKSPDILHFLHEQSSMASKELRLSMERQFPLLEYAVHSIFYHANLAEHHHISQATFLDEFQLATWVLLDNLLENFKIRKHQHTVSLPYILAELDCANLIKSHVPLSKVLDITEERYGCPLFAAIALGNDAAIRVLLTAIESAPPQTDTNREQSDYHTELITSIRDSHRNFVYVRGKSFLFNATQICPEQVITRLLKLPICNLESSRSDIQQILLKASSRGYESVVKLLLDNQKLIYDLVPSSLDIALHEAVAIGNEPIVKMLVLKGANIDARDEVGRNKIHIASSKGFESIAMFLLDIRLDLVNSKILDRYTHFQGIIADQRGYTPLILASATNNRELIRLLLDQCAEMGPIPGHQPMTLQAACGAGHRLIVELLLEGGADVNGKGGYHGTALQLACFRNYGDIVELLLERGADVNAKGGEYGTALYAACRRGVKNIVELLIEIGADVNAKGGRYGSALQVASWFGYTEVVELLIANGARQDERGP</sequence>
<dbReference type="SUPFAM" id="SSF48403">
    <property type="entry name" value="Ankyrin repeat"/>
    <property type="match status" value="1"/>
</dbReference>
<gene>
    <name evidence="4" type="ORF">COCVIDRAFT_10909</name>
</gene>
<name>W7ER87_BIPV3</name>